<dbReference type="AlphaFoldDB" id="A0A8T1X5I7"/>
<evidence type="ECO:0000313" key="3">
    <source>
        <dbReference type="Proteomes" id="UP000693981"/>
    </source>
</evidence>
<sequence>MGGSFVVRTITILLHYLQHLRSSCNDPHFSIIQHQLKVSTPPRHPTMRAVFAIAIAFVALLSTANVNATATLRGVDNAVESETRQLAEMDGSGSTAPAAVGDETKTSLEELGSKYTFGKRKKICQFNNCWWVDL</sequence>
<organism evidence="2 3">
    <name type="scientific">Phytophthora boehmeriae</name>
    <dbReference type="NCBI Taxonomy" id="109152"/>
    <lineage>
        <taxon>Eukaryota</taxon>
        <taxon>Sar</taxon>
        <taxon>Stramenopiles</taxon>
        <taxon>Oomycota</taxon>
        <taxon>Peronosporomycetes</taxon>
        <taxon>Peronosporales</taxon>
        <taxon>Peronosporaceae</taxon>
        <taxon>Phytophthora</taxon>
    </lineage>
</organism>
<protein>
    <submittedName>
        <fullName evidence="2">Uncharacterized protein</fullName>
    </submittedName>
</protein>
<keyword evidence="1" id="KW-0472">Membrane</keyword>
<name>A0A8T1X5I7_9STRA</name>
<dbReference type="Proteomes" id="UP000693981">
    <property type="component" value="Unassembled WGS sequence"/>
</dbReference>
<evidence type="ECO:0000256" key="1">
    <source>
        <dbReference type="SAM" id="Phobius"/>
    </source>
</evidence>
<comment type="caution">
    <text evidence="2">The sequence shown here is derived from an EMBL/GenBank/DDBJ whole genome shotgun (WGS) entry which is preliminary data.</text>
</comment>
<feature type="transmembrane region" description="Helical" evidence="1">
    <location>
        <begin position="49"/>
        <end position="68"/>
    </location>
</feature>
<dbReference type="OrthoDB" id="104621at2759"/>
<keyword evidence="1" id="KW-1133">Transmembrane helix</keyword>
<reference evidence="2" key="1">
    <citation type="submission" date="2021-02" db="EMBL/GenBank/DDBJ databases">
        <authorList>
            <person name="Palmer J.M."/>
        </authorList>
    </citation>
    <scope>NUCLEOTIDE SEQUENCE</scope>
    <source>
        <strain evidence="2">SCRP23</strain>
    </source>
</reference>
<dbReference type="EMBL" id="JAGDFL010000061">
    <property type="protein sequence ID" value="KAG7399139.1"/>
    <property type="molecule type" value="Genomic_DNA"/>
</dbReference>
<accession>A0A8T1X5I7</accession>
<keyword evidence="3" id="KW-1185">Reference proteome</keyword>
<gene>
    <name evidence="2" type="ORF">PHYBOEH_009599</name>
</gene>
<proteinExistence type="predicted"/>
<evidence type="ECO:0000313" key="2">
    <source>
        <dbReference type="EMBL" id="KAG7399139.1"/>
    </source>
</evidence>
<keyword evidence="1" id="KW-0812">Transmembrane</keyword>